<organism evidence="2 3">
    <name type="scientific">Leptospira interrogans serovar Copenhageni str. LT2050</name>
    <dbReference type="NCBI Taxonomy" id="1001598"/>
    <lineage>
        <taxon>Bacteria</taxon>
        <taxon>Pseudomonadati</taxon>
        <taxon>Spirochaetota</taxon>
        <taxon>Spirochaetia</taxon>
        <taxon>Leptospirales</taxon>
        <taxon>Leptospiraceae</taxon>
        <taxon>Leptospira</taxon>
    </lineage>
</organism>
<gene>
    <name evidence="2" type="ORF">LEP1GSC150_0509</name>
</gene>
<evidence type="ECO:0000313" key="2">
    <source>
        <dbReference type="EMBL" id="EMG20323.1"/>
    </source>
</evidence>
<comment type="caution">
    <text evidence="2">The sequence shown here is derived from an EMBL/GenBank/DDBJ whole genome shotgun (WGS) entry which is preliminary data.</text>
</comment>
<name>M3IGB4_LEPIT</name>
<sequence length="400" mass="46466">MKGFQQQLQNQLYEMETAAQEILRSGKEEFDGSMMEYKELQMNLKKDLEEIRNSKQNLISEIQEESENLRSSVEEITDKMDEFGEKMELFQKASEIVDRTDSYIQTMEELLSKADEQTPLLNELGQKLNELQNLKYSLVHETEDLKLKLDSFHSIKESSDLLRSDFEELQRRSSEWQDTFTKLLEAGEKALEMEETFGDLSSRLETLESVREEVKILFEETETHKESAKGIANKLYSLQNDVEILEAREKEIAETVRKTDDRIESLFRKKEEIRSVEAKFEKIEDLMVDLSERHKQISTLQHRMEDLKNGAMVVKDDLEGLLGEADDKFEKLSGFLDAVDNVTSGKSKDSSKDHLIQRKKATVLNLYHNFQWPAETIAEKLNLETGLVNTILQSESIKKK</sequence>
<evidence type="ECO:0000256" key="1">
    <source>
        <dbReference type="SAM" id="Coils"/>
    </source>
</evidence>
<evidence type="ECO:0000313" key="3">
    <source>
        <dbReference type="Proteomes" id="UP000011778"/>
    </source>
</evidence>
<dbReference type="AlphaFoldDB" id="M3IGB4"/>
<keyword evidence="1" id="KW-0175">Coiled coil</keyword>
<proteinExistence type="predicted"/>
<dbReference type="Proteomes" id="UP000011778">
    <property type="component" value="Unassembled WGS sequence"/>
</dbReference>
<feature type="coiled-coil region" evidence="1">
    <location>
        <begin position="34"/>
        <end position="79"/>
    </location>
</feature>
<protein>
    <recommendedName>
        <fullName evidence="4">Chromosome segregation protein SMC</fullName>
    </recommendedName>
</protein>
<reference evidence="2 3" key="1">
    <citation type="submission" date="2013-02" db="EMBL/GenBank/DDBJ databases">
        <authorList>
            <person name="Harkins D.M."/>
            <person name="Durkin A.S."/>
            <person name="Brinkac L.M."/>
            <person name="Haft D.H."/>
            <person name="Selengut J.D."/>
            <person name="Sanka R."/>
            <person name="DePew J."/>
            <person name="Purushe J."/>
            <person name="Tulsiani S.M."/>
            <person name="Graham G.C."/>
            <person name="Burns M.-A."/>
            <person name="Dohnt M.F."/>
            <person name="Smythe L.D."/>
            <person name="McKay D.B."/>
            <person name="Craig S.B."/>
            <person name="Vinetz J.M."/>
            <person name="Sutton G.G."/>
            <person name="Nierman W.C."/>
            <person name="Fouts D.E."/>
        </authorList>
    </citation>
    <scope>NUCLEOTIDE SEQUENCE [LARGE SCALE GENOMIC DNA]</scope>
    <source>
        <strain evidence="2 3">LT2050</strain>
    </source>
</reference>
<dbReference type="NCBIfam" id="NF047515">
    <property type="entry name" value="SpiroCoCo_C"/>
    <property type="match status" value="1"/>
</dbReference>
<accession>M3IGB4</accession>
<evidence type="ECO:0008006" key="4">
    <source>
        <dbReference type="Google" id="ProtNLM"/>
    </source>
</evidence>
<dbReference type="EMBL" id="AFMD02000426">
    <property type="protein sequence ID" value="EMG20323.1"/>
    <property type="molecule type" value="Genomic_DNA"/>
</dbReference>